<dbReference type="SUPFAM" id="SSF56672">
    <property type="entry name" value="DNA/RNA polymerases"/>
    <property type="match status" value="1"/>
</dbReference>
<dbReference type="AlphaFoldDB" id="A0A8S3VKQ4"/>
<proteinExistence type="predicted"/>
<dbReference type="GO" id="GO:0016787">
    <property type="term" value="F:hydrolase activity"/>
    <property type="evidence" value="ECO:0007669"/>
    <property type="project" value="UniProtKB-KW"/>
</dbReference>
<reference evidence="8" key="1">
    <citation type="submission" date="2021-03" db="EMBL/GenBank/DDBJ databases">
        <authorList>
            <person name="Bekaert M."/>
        </authorList>
    </citation>
    <scope>NUCLEOTIDE SEQUENCE</scope>
</reference>
<dbReference type="PANTHER" id="PTHR37984:SF5">
    <property type="entry name" value="PROTEIN NYNRIN-LIKE"/>
    <property type="match status" value="1"/>
</dbReference>
<evidence type="ECO:0000256" key="4">
    <source>
        <dbReference type="ARBA" id="ARBA00022759"/>
    </source>
</evidence>
<gene>
    <name evidence="8" type="ORF">MEDL_67002</name>
</gene>
<dbReference type="InterPro" id="IPR041373">
    <property type="entry name" value="RT_RNaseH"/>
</dbReference>
<dbReference type="InterPro" id="IPR050951">
    <property type="entry name" value="Retrovirus_Pol_polyprotein"/>
</dbReference>
<dbReference type="OrthoDB" id="6144966at2759"/>
<evidence type="ECO:0000313" key="8">
    <source>
        <dbReference type="EMBL" id="CAG2255602.1"/>
    </source>
</evidence>
<accession>A0A8S3VKQ4</accession>
<evidence type="ECO:0000313" key="9">
    <source>
        <dbReference type="Proteomes" id="UP000683360"/>
    </source>
</evidence>
<dbReference type="EMBL" id="CAJPWZ010003278">
    <property type="protein sequence ID" value="CAG2255602.1"/>
    <property type="molecule type" value="Genomic_DNA"/>
</dbReference>
<evidence type="ECO:0000256" key="2">
    <source>
        <dbReference type="ARBA" id="ARBA00022695"/>
    </source>
</evidence>
<keyword evidence="3" id="KW-0540">Nuclease</keyword>
<keyword evidence="6" id="KW-0695">RNA-directed DNA polymerase</keyword>
<keyword evidence="2" id="KW-0548">Nucleotidyltransferase</keyword>
<dbReference type="GO" id="GO:0004519">
    <property type="term" value="F:endonuclease activity"/>
    <property type="evidence" value="ECO:0007669"/>
    <property type="project" value="UniProtKB-KW"/>
</dbReference>
<keyword evidence="4" id="KW-0255">Endonuclease</keyword>
<keyword evidence="1" id="KW-0808">Transferase</keyword>
<comment type="caution">
    <text evidence="8">The sequence shown here is derived from an EMBL/GenBank/DDBJ whole genome shotgun (WGS) entry which is preliminary data.</text>
</comment>
<dbReference type="GO" id="GO:0003964">
    <property type="term" value="F:RNA-directed DNA polymerase activity"/>
    <property type="evidence" value="ECO:0007669"/>
    <property type="project" value="UniProtKB-KW"/>
</dbReference>
<dbReference type="InterPro" id="IPR043502">
    <property type="entry name" value="DNA/RNA_pol_sf"/>
</dbReference>
<feature type="domain" description="Reverse transcriptase RNase H-like" evidence="7">
    <location>
        <begin position="601"/>
        <end position="706"/>
    </location>
</feature>
<evidence type="ECO:0000259" key="7">
    <source>
        <dbReference type="Pfam" id="PF17917"/>
    </source>
</evidence>
<evidence type="ECO:0000256" key="3">
    <source>
        <dbReference type="ARBA" id="ARBA00022722"/>
    </source>
</evidence>
<protein>
    <recommendedName>
        <fullName evidence="7">Reverse transcriptase RNase H-like domain-containing protein</fullName>
    </recommendedName>
</protein>
<evidence type="ECO:0000256" key="5">
    <source>
        <dbReference type="ARBA" id="ARBA00022801"/>
    </source>
</evidence>
<dbReference type="CDD" id="cd09274">
    <property type="entry name" value="RNase_HI_RT_Ty3"/>
    <property type="match status" value="1"/>
</dbReference>
<sequence>MDRIIIGEIFQALAHTLGQLSDSIGSQGHNQQALSAQVELLSNTVGTQSVSQVIPSFGGNPKEFQEWIKAVEKYAVLTHAIGNADRVKLIAYQSSKGAVSDYLKRYLTANDQATWEECKTQLTARFSEVTDPQHAFSLLRQVKQKTNETVQVFAERLMALVAEAYIGQPRDVEPVERQIIGFFVDGLLLDKLKMKIMRDNPATLEAAITLAMTEQNLITRFGLRTKGSNVRVNRDDQVGASHQPMEVDHYRSARRCHKCVSDMNRNIILGRDFLQQQGVRVYFDLNCIRIGKVYVPLENDIHIASIVRVAKRTLLKPQSVNICIGKIKKHSCFLNSELLQVSAVDSGYINSEAGLLVSNSVTKIHKVNKIPVLMLNNTNKTICLNRGCVVGKVSDINTNDVSCVTKDGQTIESIDISNQKIDVPQDYLEVVRSLVNANEDIFADSDKDLGGTDTVKMFIDTGNHHPIKLKPYRTPIHKRPIVDKAIDEMLEANIIRRSRSPWSFPIVVVDKKDGSKRFCIDFRLLNRITKVISYPLPLIDDILAQLDKARRFIPNFSKIAEPLVNLTRKYAKYHWSEGCDVGFNYLKDSLTVVPLLAYPNPNLPYVLYTDASDTCVGACLTQITEEQNAVEKPIYFLSHKLSETQTRWSTVEKEAFAIHYALQKLDFYLHGANFIIKTDHKPLKYLLDSPMKNKKLQMWSLGISGYNCKIEYIAGETNYCADLLSRTPQSDEDKGISNETVDPDINDNTYEINTINSNKLETFFS</sequence>
<name>A0A8S3VKQ4_MYTED</name>
<dbReference type="Proteomes" id="UP000683360">
    <property type="component" value="Unassembled WGS sequence"/>
</dbReference>
<evidence type="ECO:0000256" key="1">
    <source>
        <dbReference type="ARBA" id="ARBA00022679"/>
    </source>
</evidence>
<organism evidence="8 9">
    <name type="scientific">Mytilus edulis</name>
    <name type="common">Blue mussel</name>
    <dbReference type="NCBI Taxonomy" id="6550"/>
    <lineage>
        <taxon>Eukaryota</taxon>
        <taxon>Metazoa</taxon>
        <taxon>Spiralia</taxon>
        <taxon>Lophotrochozoa</taxon>
        <taxon>Mollusca</taxon>
        <taxon>Bivalvia</taxon>
        <taxon>Autobranchia</taxon>
        <taxon>Pteriomorphia</taxon>
        <taxon>Mytilida</taxon>
        <taxon>Mytiloidea</taxon>
        <taxon>Mytilidae</taxon>
        <taxon>Mytilinae</taxon>
        <taxon>Mytilus</taxon>
    </lineage>
</organism>
<dbReference type="Pfam" id="PF17917">
    <property type="entry name" value="RT_RNaseH"/>
    <property type="match status" value="1"/>
</dbReference>
<dbReference type="Gene3D" id="3.10.10.10">
    <property type="entry name" value="HIV Type 1 Reverse Transcriptase, subunit A, domain 1"/>
    <property type="match status" value="1"/>
</dbReference>
<evidence type="ECO:0000256" key="6">
    <source>
        <dbReference type="ARBA" id="ARBA00022918"/>
    </source>
</evidence>
<dbReference type="PANTHER" id="PTHR37984">
    <property type="entry name" value="PROTEIN CBG26694"/>
    <property type="match status" value="1"/>
</dbReference>
<dbReference type="Gene3D" id="3.10.20.370">
    <property type="match status" value="1"/>
</dbReference>
<keyword evidence="5" id="KW-0378">Hydrolase</keyword>
<keyword evidence="9" id="KW-1185">Reference proteome</keyword>